<dbReference type="SMART" id="SM00382">
    <property type="entry name" value="AAA"/>
    <property type="match status" value="1"/>
</dbReference>
<name>A0AAP5TEJ6_9LACO</name>
<dbReference type="GO" id="GO:0005524">
    <property type="term" value="F:ATP binding"/>
    <property type="evidence" value="ECO:0007669"/>
    <property type="project" value="UniProtKB-KW"/>
</dbReference>
<evidence type="ECO:0000256" key="2">
    <source>
        <dbReference type="ARBA" id="ARBA00022741"/>
    </source>
</evidence>
<dbReference type="CDD" id="cd03230">
    <property type="entry name" value="ABC_DR_subfamily_A"/>
    <property type="match status" value="1"/>
</dbReference>
<protein>
    <submittedName>
        <fullName evidence="5">ATP-binding cassette domain-containing protein</fullName>
    </submittedName>
</protein>
<evidence type="ECO:0000256" key="1">
    <source>
        <dbReference type="ARBA" id="ARBA00022448"/>
    </source>
</evidence>
<dbReference type="SUPFAM" id="SSF52540">
    <property type="entry name" value="P-loop containing nucleoside triphosphate hydrolases"/>
    <property type="match status" value="1"/>
</dbReference>
<gene>
    <name evidence="5" type="ORF">GA842_09495</name>
</gene>
<accession>A0AAP5TEJ6</accession>
<feature type="domain" description="ABC transporter" evidence="4">
    <location>
        <begin position="5"/>
        <end position="203"/>
    </location>
</feature>
<dbReference type="PANTHER" id="PTHR42939">
    <property type="entry name" value="ABC TRANSPORTER ATP-BINDING PROTEIN ALBC-RELATED"/>
    <property type="match status" value="1"/>
</dbReference>
<dbReference type="AlphaFoldDB" id="A0AAP5TEJ6"/>
<dbReference type="PROSITE" id="PS00211">
    <property type="entry name" value="ABC_TRANSPORTER_1"/>
    <property type="match status" value="1"/>
</dbReference>
<evidence type="ECO:0000313" key="6">
    <source>
        <dbReference type="Proteomes" id="UP001275867"/>
    </source>
</evidence>
<dbReference type="Pfam" id="PF00005">
    <property type="entry name" value="ABC_tran"/>
    <property type="match status" value="1"/>
</dbReference>
<dbReference type="InterPro" id="IPR017871">
    <property type="entry name" value="ABC_transporter-like_CS"/>
</dbReference>
<comment type="caution">
    <text evidence="5">The sequence shown here is derived from an EMBL/GenBank/DDBJ whole genome shotgun (WGS) entry which is preliminary data.</text>
</comment>
<reference evidence="5" key="1">
    <citation type="submission" date="2019-10" db="EMBL/GenBank/DDBJ databases">
        <title>Malate fermentation in French cider.</title>
        <authorList>
            <person name="Cousin F.J."/>
            <person name="Medina Fernandez S."/>
            <person name="Misery B."/>
            <person name="Laplace J.-M."/>
            <person name="Cretenet M."/>
        </authorList>
    </citation>
    <scope>NUCLEOTIDE SEQUENCE</scope>
    <source>
        <strain evidence="5">UCMA15901</strain>
    </source>
</reference>
<dbReference type="GO" id="GO:0016887">
    <property type="term" value="F:ATP hydrolysis activity"/>
    <property type="evidence" value="ECO:0007669"/>
    <property type="project" value="InterPro"/>
</dbReference>
<evidence type="ECO:0000256" key="3">
    <source>
        <dbReference type="ARBA" id="ARBA00022840"/>
    </source>
</evidence>
<proteinExistence type="predicted"/>
<dbReference type="InterPro" id="IPR051782">
    <property type="entry name" value="ABC_Transporter_VariousFunc"/>
</dbReference>
<keyword evidence="1" id="KW-0813">Transport</keyword>
<dbReference type="Proteomes" id="UP001275867">
    <property type="component" value="Unassembled WGS sequence"/>
</dbReference>
<dbReference type="PROSITE" id="PS50893">
    <property type="entry name" value="ABC_TRANSPORTER_2"/>
    <property type="match status" value="1"/>
</dbReference>
<evidence type="ECO:0000313" key="5">
    <source>
        <dbReference type="EMBL" id="MDV7695081.1"/>
    </source>
</evidence>
<dbReference type="EMBL" id="WERX01000038">
    <property type="protein sequence ID" value="MDV7695081.1"/>
    <property type="molecule type" value="Genomic_DNA"/>
</dbReference>
<dbReference type="PANTHER" id="PTHR42939:SF1">
    <property type="entry name" value="ABC TRANSPORTER ATP-BINDING PROTEIN ALBC-RELATED"/>
    <property type="match status" value="1"/>
</dbReference>
<sequence>MTNLLVVEKVTKSYKKTVVLKNISLQIADEGQIIQLKGINGSGKSTLFKLISGMEKPDYGEIKLAATTNLGALIENPGFLENFSLAYNLRYLASIKSKFDEAYVKKLCQILALDLYSRIKIKNYSVGMRQKAGIIQAIMEKQNLILLDEPSRGLDQESLQKFVTLMNQLRQEGRNIIIASHEEYEEMKIDECLKIEHGILSPISDR</sequence>
<keyword evidence="2" id="KW-0547">Nucleotide-binding</keyword>
<keyword evidence="3 5" id="KW-0067">ATP-binding</keyword>
<dbReference type="InterPro" id="IPR003439">
    <property type="entry name" value="ABC_transporter-like_ATP-bd"/>
</dbReference>
<dbReference type="InterPro" id="IPR003593">
    <property type="entry name" value="AAA+_ATPase"/>
</dbReference>
<organism evidence="5 6">
    <name type="scientific">Pediococcus parvulus</name>
    <dbReference type="NCBI Taxonomy" id="54062"/>
    <lineage>
        <taxon>Bacteria</taxon>
        <taxon>Bacillati</taxon>
        <taxon>Bacillota</taxon>
        <taxon>Bacilli</taxon>
        <taxon>Lactobacillales</taxon>
        <taxon>Lactobacillaceae</taxon>
        <taxon>Pediococcus</taxon>
    </lineage>
</organism>
<evidence type="ECO:0000259" key="4">
    <source>
        <dbReference type="PROSITE" id="PS50893"/>
    </source>
</evidence>
<dbReference type="RefSeq" id="WP_260289722.1">
    <property type="nucleotide sequence ID" value="NZ_RIKJ01000027.1"/>
</dbReference>
<dbReference type="InterPro" id="IPR027417">
    <property type="entry name" value="P-loop_NTPase"/>
</dbReference>
<dbReference type="Gene3D" id="3.40.50.300">
    <property type="entry name" value="P-loop containing nucleotide triphosphate hydrolases"/>
    <property type="match status" value="1"/>
</dbReference>